<accession>A0ABV0B791</accession>
<dbReference type="EMBL" id="JBDIZK010000005">
    <property type="protein sequence ID" value="MEN3747413.1"/>
    <property type="molecule type" value="Genomic_DNA"/>
</dbReference>
<dbReference type="Gene3D" id="1.20.1250.20">
    <property type="entry name" value="MFS general substrate transporter like domains"/>
    <property type="match status" value="1"/>
</dbReference>
<dbReference type="InterPro" id="IPR005829">
    <property type="entry name" value="Sugar_transporter_CS"/>
</dbReference>
<keyword evidence="3 5" id="KW-1133">Transmembrane helix</keyword>
<feature type="transmembrane region" description="Helical" evidence="5">
    <location>
        <begin position="245"/>
        <end position="268"/>
    </location>
</feature>
<feature type="transmembrane region" description="Helical" evidence="5">
    <location>
        <begin position="340"/>
        <end position="362"/>
    </location>
</feature>
<dbReference type="PANTHER" id="PTHR23508">
    <property type="entry name" value="CARBOXYLIC ACID TRANSPORTER PROTEIN HOMOLOG"/>
    <property type="match status" value="1"/>
</dbReference>
<evidence type="ECO:0000256" key="5">
    <source>
        <dbReference type="SAM" id="Phobius"/>
    </source>
</evidence>
<keyword evidence="8" id="KW-1185">Reference proteome</keyword>
<keyword evidence="4 5" id="KW-0472">Membrane</keyword>
<feature type="domain" description="Major facilitator superfamily (MFS) profile" evidence="6">
    <location>
        <begin position="19"/>
        <end position="429"/>
    </location>
</feature>
<keyword evidence="2 5" id="KW-0812">Transmembrane</keyword>
<dbReference type="InterPro" id="IPR020846">
    <property type="entry name" value="MFS_dom"/>
</dbReference>
<feature type="transmembrane region" description="Helical" evidence="5">
    <location>
        <begin position="173"/>
        <end position="193"/>
    </location>
</feature>
<feature type="transmembrane region" description="Helical" evidence="5">
    <location>
        <begin position="144"/>
        <end position="167"/>
    </location>
</feature>
<evidence type="ECO:0000256" key="4">
    <source>
        <dbReference type="ARBA" id="ARBA00023136"/>
    </source>
</evidence>
<dbReference type="Pfam" id="PF07690">
    <property type="entry name" value="MFS_1"/>
    <property type="match status" value="1"/>
</dbReference>
<feature type="transmembrane region" description="Helical" evidence="5">
    <location>
        <begin position="288"/>
        <end position="310"/>
    </location>
</feature>
<reference evidence="7 8" key="1">
    <citation type="submission" date="2024-05" db="EMBL/GenBank/DDBJ databases">
        <title>Sphingomonas sp. HF-S3 16S ribosomal RNA gene Genome sequencing and assembly.</title>
        <authorList>
            <person name="Lee H."/>
        </authorList>
    </citation>
    <scope>NUCLEOTIDE SEQUENCE [LARGE SCALE GENOMIC DNA]</scope>
    <source>
        <strain evidence="7 8">HF-S3</strain>
    </source>
</reference>
<gene>
    <name evidence="7" type="ORF">TPR58_09560</name>
</gene>
<protein>
    <submittedName>
        <fullName evidence="7">MFS transporter</fullName>
    </submittedName>
</protein>
<feature type="transmembrane region" description="Helical" evidence="5">
    <location>
        <begin position="374"/>
        <end position="397"/>
    </location>
</feature>
<dbReference type="Proteomes" id="UP001427805">
    <property type="component" value="Unassembled WGS sequence"/>
</dbReference>
<dbReference type="PROSITE" id="PS50850">
    <property type="entry name" value="MFS"/>
    <property type="match status" value="1"/>
</dbReference>
<feature type="transmembrane region" description="Helical" evidence="5">
    <location>
        <begin position="403"/>
        <end position="424"/>
    </location>
</feature>
<evidence type="ECO:0000313" key="8">
    <source>
        <dbReference type="Proteomes" id="UP001427805"/>
    </source>
</evidence>
<dbReference type="InterPro" id="IPR011701">
    <property type="entry name" value="MFS"/>
</dbReference>
<evidence type="ECO:0000256" key="3">
    <source>
        <dbReference type="ARBA" id="ARBA00022989"/>
    </source>
</evidence>
<dbReference type="SUPFAM" id="SSF103473">
    <property type="entry name" value="MFS general substrate transporter"/>
    <property type="match status" value="1"/>
</dbReference>
<comment type="subcellular location">
    <subcellularLocation>
        <location evidence="1">Membrane</location>
        <topology evidence="1">Multi-pass membrane protein</topology>
    </subcellularLocation>
</comment>
<evidence type="ECO:0000256" key="2">
    <source>
        <dbReference type="ARBA" id="ARBA00022692"/>
    </source>
</evidence>
<comment type="caution">
    <text evidence="7">The sequence shown here is derived from an EMBL/GenBank/DDBJ whole genome shotgun (WGS) entry which is preliminary data.</text>
</comment>
<feature type="transmembrane region" description="Helical" evidence="5">
    <location>
        <begin position="53"/>
        <end position="73"/>
    </location>
</feature>
<evidence type="ECO:0000313" key="7">
    <source>
        <dbReference type="EMBL" id="MEN3747413.1"/>
    </source>
</evidence>
<feature type="transmembrane region" description="Helical" evidence="5">
    <location>
        <begin position="85"/>
        <end position="105"/>
    </location>
</feature>
<evidence type="ECO:0000259" key="6">
    <source>
        <dbReference type="PROSITE" id="PS50850"/>
    </source>
</evidence>
<dbReference type="RefSeq" id="WP_346246684.1">
    <property type="nucleotide sequence ID" value="NZ_JBDIZK010000005.1"/>
</dbReference>
<dbReference type="PROSITE" id="PS00216">
    <property type="entry name" value="SUGAR_TRANSPORT_1"/>
    <property type="match status" value="1"/>
</dbReference>
<name>A0ABV0B791_9SPHN</name>
<dbReference type="InterPro" id="IPR036259">
    <property type="entry name" value="MFS_trans_sf"/>
</dbReference>
<dbReference type="PANTHER" id="PTHR23508:SF10">
    <property type="entry name" value="CARBOXYLIC ACID TRANSPORTER PROTEIN HOMOLOG"/>
    <property type="match status" value="1"/>
</dbReference>
<proteinExistence type="predicted"/>
<organism evidence="7 8">
    <name type="scientific">Sphingomonas rustica</name>
    <dbReference type="NCBI Taxonomy" id="3103142"/>
    <lineage>
        <taxon>Bacteria</taxon>
        <taxon>Pseudomonadati</taxon>
        <taxon>Pseudomonadota</taxon>
        <taxon>Alphaproteobacteria</taxon>
        <taxon>Sphingomonadales</taxon>
        <taxon>Sphingomonadaceae</taxon>
        <taxon>Sphingomonas</taxon>
    </lineage>
</organism>
<feature type="transmembrane region" description="Helical" evidence="5">
    <location>
        <begin position="317"/>
        <end position="334"/>
    </location>
</feature>
<feature type="transmembrane region" description="Helical" evidence="5">
    <location>
        <begin position="111"/>
        <end position="132"/>
    </location>
</feature>
<evidence type="ECO:0000256" key="1">
    <source>
        <dbReference type="ARBA" id="ARBA00004141"/>
    </source>
</evidence>
<sequence>MDARQTLLKSPLHWRQIATIALCIFLNALDGFDVLSISFAAPGIAGEWGVDRAALGIVLSMELIGMALGAVLIGQVADRIGRRPVLLGCLAAMAAGMALAGRAHSIEALSFWRLLTGIGIGGMLATISATVAEASNARRRNLAVALMSCGYPIGAVIGGSIAAGLLVTHDWRAVFEFGALATAACLPIAWWLIPESIEFLLSRGRPADLARADRIMAQLGHSSYDRAAPSAPASRAPRGAVWRGALARTTIILTLAYFAHIMTFYFLVKWIPKVVVDMGFPASSAGGVLVWTNVGGAAGALLFSALVTAFDVRRLTIAFLILSGGAVMLFGQSPGDLTHLSLYAAIAGFCTNAVIIGIYALTAASFPAEQRASGVGAVIGIGRGGAALGPIVAGFLFAGGWSLPVVALAMGLGSLVGAAALVTLSHRATP</sequence>
<feature type="transmembrane region" description="Helical" evidence="5">
    <location>
        <begin position="20"/>
        <end position="41"/>
    </location>
</feature>